<keyword evidence="7" id="KW-0539">Nucleus</keyword>
<evidence type="ECO:0000313" key="11">
    <source>
        <dbReference type="Proteomes" id="UP000799770"/>
    </source>
</evidence>
<keyword evidence="5" id="KW-0238">DNA-binding</keyword>
<evidence type="ECO:0000256" key="6">
    <source>
        <dbReference type="ARBA" id="ARBA00023163"/>
    </source>
</evidence>
<evidence type="ECO:0000256" key="4">
    <source>
        <dbReference type="ARBA" id="ARBA00023015"/>
    </source>
</evidence>
<dbReference type="Proteomes" id="UP000799770">
    <property type="component" value="Unassembled WGS sequence"/>
</dbReference>
<protein>
    <recommendedName>
        <fullName evidence="9">Zn(2)-C6 fungal-type domain-containing protein</fullName>
    </recommendedName>
</protein>
<proteinExistence type="predicted"/>
<dbReference type="PROSITE" id="PS50048">
    <property type="entry name" value="ZN2_CY6_FUNGAL_2"/>
    <property type="match status" value="1"/>
</dbReference>
<keyword evidence="2" id="KW-0479">Metal-binding</keyword>
<dbReference type="GO" id="GO:0006351">
    <property type="term" value="P:DNA-templated transcription"/>
    <property type="evidence" value="ECO:0007669"/>
    <property type="project" value="InterPro"/>
</dbReference>
<dbReference type="Gene3D" id="4.10.240.10">
    <property type="entry name" value="Zn(2)-C6 fungal-type DNA-binding domain"/>
    <property type="match status" value="1"/>
</dbReference>
<dbReference type="Pfam" id="PF00172">
    <property type="entry name" value="Zn_clus"/>
    <property type="match status" value="1"/>
</dbReference>
<dbReference type="CDD" id="cd12148">
    <property type="entry name" value="fungal_TF_MHR"/>
    <property type="match status" value="1"/>
</dbReference>
<evidence type="ECO:0000256" key="2">
    <source>
        <dbReference type="ARBA" id="ARBA00022723"/>
    </source>
</evidence>
<keyword evidence="6" id="KW-0804">Transcription</keyword>
<keyword evidence="4" id="KW-0805">Transcription regulation</keyword>
<dbReference type="InterPro" id="IPR007219">
    <property type="entry name" value="XnlR_reg_dom"/>
</dbReference>
<feature type="region of interest" description="Disordered" evidence="8">
    <location>
        <begin position="667"/>
        <end position="733"/>
    </location>
</feature>
<evidence type="ECO:0000256" key="5">
    <source>
        <dbReference type="ARBA" id="ARBA00023125"/>
    </source>
</evidence>
<feature type="region of interest" description="Disordered" evidence="8">
    <location>
        <begin position="179"/>
        <end position="200"/>
    </location>
</feature>
<keyword evidence="3" id="KW-0862">Zinc</keyword>
<gene>
    <name evidence="10" type="ORF">BDV96DRAFT_611036</name>
</gene>
<dbReference type="GO" id="GO:0005634">
    <property type="term" value="C:nucleus"/>
    <property type="evidence" value="ECO:0007669"/>
    <property type="project" value="UniProtKB-SubCell"/>
</dbReference>
<dbReference type="EMBL" id="ML977317">
    <property type="protein sequence ID" value="KAF2118255.1"/>
    <property type="molecule type" value="Genomic_DNA"/>
</dbReference>
<keyword evidence="11" id="KW-1185">Reference proteome</keyword>
<evidence type="ECO:0000313" key="10">
    <source>
        <dbReference type="EMBL" id="KAF2118255.1"/>
    </source>
</evidence>
<dbReference type="SUPFAM" id="SSF57701">
    <property type="entry name" value="Zn2/Cys6 DNA-binding domain"/>
    <property type="match status" value="1"/>
</dbReference>
<dbReference type="SMART" id="SM00066">
    <property type="entry name" value="GAL4"/>
    <property type="match status" value="1"/>
</dbReference>
<accession>A0A6A5ZGB3</accession>
<sequence>MQSFTFAPPTLAPRENQRNYVFVDEHNRHKRLKVMRACEGCRRRKIKCDAATTNAWPCAACIRLKLSCVPPTVSYDKDYNGTQTFELETKPVDYSPVAVDQQHGYQQRPDVITHGLPQMSPAIHTPVSGTYAEGMRMYQTAPYMEQQPQDHMQYPNVPQPQVVGQTISYAPHQMYSEPQSAAPNVTMSPPESDTSWRSDPTSNLADALGELKIDHTATAPYIMNQKKALAETPAQEEYEVQLPAFTSMDHTIRIPPEMMPSEEQALHYFDYYFANIHPYCPVVNRVYFYQQWQTARDSISPLMLEAIFACASLMLDPPSEGHKWLALASKHEESFKDVPRLSTMQAMVLLLKAREASPKRGYFYRSWMTVVNLVAMAKDLELNEHYETHQMGRLCGSSAHDCVTKTRIWHTLFMLEIMIGGPQGRSDFGVALDTVDFEMPRPMAGLDSAEFQVSRQFTQFVRVVKNIQQTTVMHGKLKKKRADWALDPEFVGHNADFPVWVRELPEDMQIIYPTDGSVPWIPSHYIANMHCYHYLGVIMHLRAQLHALSDSYDGVWRQHMISCYEAAKKMCKLQEAILKTYGLPGLVCMQRGISFTVYSILTCTMLHLVAITCPDPELNNDAREFFVRHMRILETCAPSWPMPEMQQQINTLRQAFSADTSKAFELKPSFPFGSPQVPAQSSPMSNEGSYRSRLPSQQSPLDQPGQINYHNHAHPITPPISASDHDPKADSPPVAQSLVMMATGQRHQPQSAPGIQMQEPVQWNPQRIIDQWNVAFGTPPPPPSSASQSSPPLRPPPTGMHEVRTPLETTQPNYQMPNLSPQSSNIPGAQPQMPPSTGYVQPSVPYVTPTMWQEVVASAYPDGLKRRWDHGNTGMVDQTMYKRAR</sequence>
<dbReference type="PANTHER" id="PTHR31313">
    <property type="entry name" value="TY1 ENHANCER ACTIVATOR"/>
    <property type="match status" value="1"/>
</dbReference>
<dbReference type="InterPro" id="IPR036864">
    <property type="entry name" value="Zn2-C6_fun-type_DNA-bd_sf"/>
</dbReference>
<dbReference type="GO" id="GO:0003677">
    <property type="term" value="F:DNA binding"/>
    <property type="evidence" value="ECO:0007669"/>
    <property type="project" value="UniProtKB-KW"/>
</dbReference>
<dbReference type="GO" id="GO:0008270">
    <property type="term" value="F:zinc ion binding"/>
    <property type="evidence" value="ECO:0007669"/>
    <property type="project" value="InterPro"/>
</dbReference>
<evidence type="ECO:0000256" key="3">
    <source>
        <dbReference type="ARBA" id="ARBA00022833"/>
    </source>
</evidence>
<dbReference type="AlphaFoldDB" id="A0A6A5ZGB3"/>
<evidence type="ECO:0000256" key="7">
    <source>
        <dbReference type="ARBA" id="ARBA00023242"/>
    </source>
</evidence>
<dbReference type="PANTHER" id="PTHR31313:SF79">
    <property type="entry name" value="C6 FINGER DOMAIN-CONTAINING PROTEIN"/>
    <property type="match status" value="1"/>
</dbReference>
<evidence type="ECO:0000256" key="8">
    <source>
        <dbReference type="SAM" id="MobiDB-lite"/>
    </source>
</evidence>
<dbReference type="Pfam" id="PF04082">
    <property type="entry name" value="Fungal_trans"/>
    <property type="match status" value="1"/>
</dbReference>
<dbReference type="CDD" id="cd00067">
    <property type="entry name" value="GAL4"/>
    <property type="match status" value="1"/>
</dbReference>
<feature type="domain" description="Zn(2)-C6 fungal-type" evidence="9">
    <location>
        <begin position="37"/>
        <end position="69"/>
    </location>
</feature>
<feature type="region of interest" description="Disordered" evidence="8">
    <location>
        <begin position="773"/>
        <end position="804"/>
    </location>
</feature>
<feature type="compositionally biased region" description="Polar residues" evidence="8">
    <location>
        <begin position="677"/>
        <end position="709"/>
    </location>
</feature>
<comment type="subcellular location">
    <subcellularLocation>
        <location evidence="1">Nucleus</location>
    </subcellularLocation>
</comment>
<dbReference type="OrthoDB" id="2283631at2759"/>
<dbReference type="InterPro" id="IPR051615">
    <property type="entry name" value="Transcr_Regulatory_Elem"/>
</dbReference>
<evidence type="ECO:0000256" key="1">
    <source>
        <dbReference type="ARBA" id="ARBA00004123"/>
    </source>
</evidence>
<name>A0A6A5ZGB3_9PLEO</name>
<reference evidence="10" key="1">
    <citation type="journal article" date="2020" name="Stud. Mycol.">
        <title>101 Dothideomycetes genomes: a test case for predicting lifestyles and emergence of pathogens.</title>
        <authorList>
            <person name="Haridas S."/>
            <person name="Albert R."/>
            <person name="Binder M."/>
            <person name="Bloem J."/>
            <person name="Labutti K."/>
            <person name="Salamov A."/>
            <person name="Andreopoulos B."/>
            <person name="Baker S."/>
            <person name="Barry K."/>
            <person name="Bills G."/>
            <person name="Bluhm B."/>
            <person name="Cannon C."/>
            <person name="Castanera R."/>
            <person name="Culley D."/>
            <person name="Daum C."/>
            <person name="Ezra D."/>
            <person name="Gonzalez J."/>
            <person name="Henrissat B."/>
            <person name="Kuo A."/>
            <person name="Liang C."/>
            <person name="Lipzen A."/>
            <person name="Lutzoni F."/>
            <person name="Magnuson J."/>
            <person name="Mondo S."/>
            <person name="Nolan M."/>
            <person name="Ohm R."/>
            <person name="Pangilinan J."/>
            <person name="Park H.-J."/>
            <person name="Ramirez L."/>
            <person name="Alfaro M."/>
            <person name="Sun H."/>
            <person name="Tritt A."/>
            <person name="Yoshinaga Y."/>
            <person name="Zwiers L.-H."/>
            <person name="Turgeon B."/>
            <person name="Goodwin S."/>
            <person name="Spatafora J."/>
            <person name="Crous P."/>
            <person name="Grigoriev I."/>
        </authorList>
    </citation>
    <scope>NUCLEOTIDE SEQUENCE</scope>
    <source>
        <strain evidence="10">CBS 627.86</strain>
    </source>
</reference>
<dbReference type="InterPro" id="IPR001138">
    <property type="entry name" value="Zn2Cys6_DnaBD"/>
</dbReference>
<dbReference type="GO" id="GO:0000981">
    <property type="term" value="F:DNA-binding transcription factor activity, RNA polymerase II-specific"/>
    <property type="evidence" value="ECO:0007669"/>
    <property type="project" value="InterPro"/>
</dbReference>
<evidence type="ECO:0000259" key="9">
    <source>
        <dbReference type="PROSITE" id="PS50048"/>
    </source>
</evidence>
<dbReference type="PROSITE" id="PS00463">
    <property type="entry name" value="ZN2_CY6_FUNGAL_1"/>
    <property type="match status" value="1"/>
</dbReference>
<organism evidence="10 11">
    <name type="scientific">Lophiotrema nucula</name>
    <dbReference type="NCBI Taxonomy" id="690887"/>
    <lineage>
        <taxon>Eukaryota</taxon>
        <taxon>Fungi</taxon>
        <taxon>Dikarya</taxon>
        <taxon>Ascomycota</taxon>
        <taxon>Pezizomycotina</taxon>
        <taxon>Dothideomycetes</taxon>
        <taxon>Pleosporomycetidae</taxon>
        <taxon>Pleosporales</taxon>
        <taxon>Lophiotremataceae</taxon>
        <taxon>Lophiotrema</taxon>
    </lineage>
</organism>